<dbReference type="Proteomes" id="UP000828390">
    <property type="component" value="Unassembled WGS sequence"/>
</dbReference>
<reference evidence="3" key="1">
    <citation type="journal article" date="2019" name="bioRxiv">
        <title>The Genome of the Zebra Mussel, Dreissena polymorpha: A Resource for Invasive Species Research.</title>
        <authorList>
            <person name="McCartney M.A."/>
            <person name="Auch B."/>
            <person name="Kono T."/>
            <person name="Mallez S."/>
            <person name="Zhang Y."/>
            <person name="Obille A."/>
            <person name="Becker A."/>
            <person name="Abrahante J.E."/>
            <person name="Garbe J."/>
            <person name="Badalamenti J.P."/>
            <person name="Herman A."/>
            <person name="Mangelson H."/>
            <person name="Liachko I."/>
            <person name="Sullivan S."/>
            <person name="Sone E.D."/>
            <person name="Koren S."/>
            <person name="Silverstein K.A.T."/>
            <person name="Beckman K.B."/>
            <person name="Gohl D.M."/>
        </authorList>
    </citation>
    <scope>NUCLEOTIDE SEQUENCE</scope>
    <source>
        <strain evidence="3">Duluth1</strain>
        <tissue evidence="3">Whole animal</tissue>
    </source>
</reference>
<evidence type="ECO:0000256" key="1">
    <source>
        <dbReference type="SAM" id="MobiDB-lite"/>
    </source>
</evidence>
<protein>
    <submittedName>
        <fullName evidence="3">Uncharacterized protein</fullName>
    </submittedName>
</protein>
<name>A0A9D4BEJ1_DREPO</name>
<dbReference type="AlphaFoldDB" id="A0A9D4BEJ1"/>
<feature type="transmembrane region" description="Helical" evidence="2">
    <location>
        <begin position="6"/>
        <end position="24"/>
    </location>
</feature>
<keyword evidence="4" id="KW-1185">Reference proteome</keyword>
<organism evidence="3 4">
    <name type="scientific">Dreissena polymorpha</name>
    <name type="common">Zebra mussel</name>
    <name type="synonym">Mytilus polymorpha</name>
    <dbReference type="NCBI Taxonomy" id="45954"/>
    <lineage>
        <taxon>Eukaryota</taxon>
        <taxon>Metazoa</taxon>
        <taxon>Spiralia</taxon>
        <taxon>Lophotrochozoa</taxon>
        <taxon>Mollusca</taxon>
        <taxon>Bivalvia</taxon>
        <taxon>Autobranchia</taxon>
        <taxon>Heteroconchia</taxon>
        <taxon>Euheterodonta</taxon>
        <taxon>Imparidentia</taxon>
        <taxon>Neoheterodontei</taxon>
        <taxon>Myida</taxon>
        <taxon>Dreissenoidea</taxon>
        <taxon>Dreissenidae</taxon>
        <taxon>Dreissena</taxon>
    </lineage>
</organism>
<feature type="region of interest" description="Disordered" evidence="1">
    <location>
        <begin position="68"/>
        <end position="110"/>
    </location>
</feature>
<proteinExistence type="predicted"/>
<gene>
    <name evidence="3" type="ORF">DPMN_075016</name>
</gene>
<keyword evidence="2" id="KW-0472">Membrane</keyword>
<comment type="caution">
    <text evidence="3">The sequence shown here is derived from an EMBL/GenBank/DDBJ whole genome shotgun (WGS) entry which is preliminary data.</text>
</comment>
<reference evidence="3" key="2">
    <citation type="submission" date="2020-11" db="EMBL/GenBank/DDBJ databases">
        <authorList>
            <person name="McCartney M.A."/>
            <person name="Auch B."/>
            <person name="Kono T."/>
            <person name="Mallez S."/>
            <person name="Becker A."/>
            <person name="Gohl D.M."/>
            <person name="Silverstein K.A.T."/>
            <person name="Koren S."/>
            <person name="Bechman K.B."/>
            <person name="Herman A."/>
            <person name="Abrahante J.E."/>
            <person name="Garbe J."/>
        </authorList>
    </citation>
    <scope>NUCLEOTIDE SEQUENCE</scope>
    <source>
        <strain evidence="3">Duluth1</strain>
        <tissue evidence="3">Whole animal</tissue>
    </source>
</reference>
<dbReference type="OrthoDB" id="6157774at2759"/>
<keyword evidence="2" id="KW-0812">Transmembrane</keyword>
<evidence type="ECO:0000313" key="4">
    <source>
        <dbReference type="Proteomes" id="UP000828390"/>
    </source>
</evidence>
<dbReference type="EMBL" id="JAIWYP010000015">
    <property type="protein sequence ID" value="KAH3700050.1"/>
    <property type="molecule type" value="Genomic_DNA"/>
</dbReference>
<evidence type="ECO:0000313" key="3">
    <source>
        <dbReference type="EMBL" id="KAH3700050.1"/>
    </source>
</evidence>
<feature type="compositionally biased region" description="Polar residues" evidence="1">
    <location>
        <begin position="77"/>
        <end position="89"/>
    </location>
</feature>
<accession>A0A9D4BEJ1</accession>
<keyword evidence="2" id="KW-1133">Transmembrane helix</keyword>
<feature type="compositionally biased region" description="Basic residues" evidence="1">
    <location>
        <begin position="90"/>
        <end position="101"/>
    </location>
</feature>
<sequence length="154" mass="17133">MYIGISLGGGVLLCLIILVTVICYKRRAFTYTGNRRASGRQLFIRGFSFASNRGVIDSTAEFEFDTSRYSPEGSPCVNAQNAADVSKSNRAPKKPNRRKTRTSSSNAKYENVTLDPVTGKMLHKSDTMNSDIPYMDSTMESRLSHDDTLDDVFI</sequence>
<evidence type="ECO:0000256" key="2">
    <source>
        <dbReference type="SAM" id="Phobius"/>
    </source>
</evidence>